<dbReference type="OrthoDB" id="341486at2759"/>
<gene>
    <name evidence="2" type="ORF">PHET_09399</name>
</gene>
<evidence type="ECO:0000313" key="3">
    <source>
        <dbReference type="Proteomes" id="UP000748531"/>
    </source>
</evidence>
<dbReference type="PANTHER" id="PTHR16453">
    <property type="entry name" value="WD40 DOMAIN-CONTAINING PROTEIN MIO FAMILY MEMBER"/>
    <property type="match status" value="1"/>
</dbReference>
<dbReference type="InterPro" id="IPR037593">
    <property type="entry name" value="MIOS/Sea4"/>
</dbReference>
<evidence type="ECO:0000256" key="1">
    <source>
        <dbReference type="SAM" id="MobiDB-lite"/>
    </source>
</evidence>
<proteinExistence type="predicted"/>
<dbReference type="Proteomes" id="UP000748531">
    <property type="component" value="Unassembled WGS sequence"/>
</dbReference>
<accession>A0A8J4SH17</accession>
<dbReference type="PANTHER" id="PTHR16453:SF9">
    <property type="entry name" value="GATOR COMPLEX PROTEIN MIOS"/>
    <property type="match status" value="1"/>
</dbReference>
<comment type="caution">
    <text evidence="2">The sequence shown here is derived from an EMBL/GenBank/DDBJ whole genome shotgun (WGS) entry which is preliminary data.</text>
</comment>
<name>A0A8J4SH17_9TREM</name>
<sequence>MTSLFIWCQACRHGGHASHLADWFHDGSATEGDPSNTMCPVSGCSCRCATLDSLRPISAARCLVQPMGRTTDAAAPKISSESVSEGEGEEEDEEADEESDEDRIGFDDIILQGTYDTGPITQEANPIATSALYFAHDRSVNDFQSY</sequence>
<dbReference type="EMBL" id="LUCH01006157">
    <property type="protein sequence ID" value="KAF5397518.1"/>
    <property type="molecule type" value="Genomic_DNA"/>
</dbReference>
<dbReference type="AlphaFoldDB" id="A0A8J4SH17"/>
<feature type="compositionally biased region" description="Acidic residues" evidence="1">
    <location>
        <begin position="84"/>
        <end position="101"/>
    </location>
</feature>
<keyword evidence="3" id="KW-1185">Reference proteome</keyword>
<evidence type="ECO:0000313" key="2">
    <source>
        <dbReference type="EMBL" id="KAF5397518.1"/>
    </source>
</evidence>
<organism evidence="2 3">
    <name type="scientific">Paragonimus heterotremus</name>
    <dbReference type="NCBI Taxonomy" id="100268"/>
    <lineage>
        <taxon>Eukaryota</taxon>
        <taxon>Metazoa</taxon>
        <taxon>Spiralia</taxon>
        <taxon>Lophotrochozoa</taxon>
        <taxon>Platyhelminthes</taxon>
        <taxon>Trematoda</taxon>
        <taxon>Digenea</taxon>
        <taxon>Plagiorchiida</taxon>
        <taxon>Troglotremata</taxon>
        <taxon>Troglotrematidae</taxon>
        <taxon>Paragonimus</taxon>
    </lineage>
</organism>
<dbReference type="GO" id="GO:0005737">
    <property type="term" value="C:cytoplasm"/>
    <property type="evidence" value="ECO:0007669"/>
    <property type="project" value="TreeGrafter"/>
</dbReference>
<feature type="region of interest" description="Disordered" evidence="1">
    <location>
        <begin position="70"/>
        <end position="107"/>
    </location>
</feature>
<protein>
    <submittedName>
        <fullName evidence="2">Uncharacterized protein</fullName>
    </submittedName>
</protein>
<reference evidence="2" key="1">
    <citation type="submission" date="2019-05" db="EMBL/GenBank/DDBJ databases">
        <title>Annotation for the trematode Paragonimus heterotremus.</title>
        <authorList>
            <person name="Choi Y.-J."/>
        </authorList>
    </citation>
    <scope>NUCLEOTIDE SEQUENCE</scope>
    <source>
        <strain evidence="2">LC</strain>
    </source>
</reference>